<dbReference type="PANTHER" id="PTHR48104:SF30">
    <property type="entry name" value="METACASPASE-1"/>
    <property type="match status" value="1"/>
</dbReference>
<dbReference type="Proteomes" id="UP000018362">
    <property type="component" value="Unassembled WGS sequence"/>
</dbReference>
<gene>
    <name evidence="2" type="ORF">BN509_01832</name>
</gene>
<dbReference type="Pfam" id="PF01650">
    <property type="entry name" value="Peptidase_C13"/>
    <property type="match status" value="1"/>
</dbReference>
<keyword evidence="1" id="KW-0732">Signal</keyword>
<proteinExistence type="predicted"/>
<dbReference type="EMBL" id="CBCJ010000092">
    <property type="protein sequence ID" value="CDA70809.1"/>
    <property type="molecule type" value="Genomic_DNA"/>
</dbReference>
<dbReference type="GO" id="GO:0006508">
    <property type="term" value="P:proteolysis"/>
    <property type="evidence" value="ECO:0007669"/>
    <property type="project" value="InterPro"/>
</dbReference>
<evidence type="ECO:0008006" key="4">
    <source>
        <dbReference type="Google" id="ProtNLM"/>
    </source>
</evidence>
<dbReference type="RefSeq" id="WP_022126052.1">
    <property type="nucleotide sequence ID" value="NZ_FR880989.1"/>
</dbReference>
<dbReference type="InterPro" id="IPR050452">
    <property type="entry name" value="Metacaspase"/>
</dbReference>
<accession>R6CD04</accession>
<dbReference type="Gene3D" id="3.40.50.1460">
    <property type="match status" value="1"/>
</dbReference>
<sequence>MKFFYISLLLAAMLSMIACSNELEKDKAEVAGLLISKNDAYTLAKEHLKNKPLTEIDIYRTVEMLPAHTKIISVGNEDIISPDCDSWLFFVDEMPLIANWEHPCKYIFVNAIGKVYVYERTMFPTKPSMEQMELLNKADVWNEYEGKPIVHDIPKNYSRSTSSEHLYAVIISGGGDKFNNHIRYWNDCSFIYKTLVNQYGYNPANIYVLMSDGTNPGIDTSSGTSSNVDLDDDGIADIDYAATKSNVINVFNQLADKLTEEDYLFVYTIDHGGLDSSRNESYLVLWNGMYIYANEFSELVKSVNTQATNIVMGQCNSGGFIDYFKNSPNICISTACAKNEYSFAMTGGLYDEYVYYWTNSHVNLVGDNDRNTFVSASESHVYSVSRDSRNETPQHYAGTDCLAEKLALSGKIKYSYGNLIDGYCVINSVQKEFYLVDSKPHEPEFGVHPGDKINIYLTSPDIGVYSFSWSVVEGGNLCFFNKSSKMAHLEVYSSASLGTRIRIKVEADIPASDYYICQYLNFYVY</sequence>
<dbReference type="GO" id="GO:0005737">
    <property type="term" value="C:cytoplasm"/>
    <property type="evidence" value="ECO:0007669"/>
    <property type="project" value="TreeGrafter"/>
</dbReference>
<name>R6CD04_9BACT</name>
<feature type="signal peptide" evidence="1">
    <location>
        <begin position="1"/>
        <end position="20"/>
    </location>
</feature>
<comment type="caution">
    <text evidence="2">The sequence shown here is derived from an EMBL/GenBank/DDBJ whole genome shotgun (WGS) entry which is preliminary data.</text>
</comment>
<dbReference type="PROSITE" id="PS51257">
    <property type="entry name" value="PROKAR_LIPOPROTEIN"/>
    <property type="match status" value="1"/>
</dbReference>
<organism evidence="2 3">
    <name type="scientific">Phocaeicola coprocola CAG:162</name>
    <dbReference type="NCBI Taxonomy" id="1263040"/>
    <lineage>
        <taxon>Bacteria</taxon>
        <taxon>Pseudomonadati</taxon>
        <taxon>Bacteroidota</taxon>
        <taxon>Bacteroidia</taxon>
        <taxon>Bacteroidales</taxon>
        <taxon>Bacteroidaceae</taxon>
        <taxon>Phocaeicola</taxon>
    </lineage>
</organism>
<protein>
    <recommendedName>
        <fullName evidence="4">Peptidase C13 family</fullName>
    </recommendedName>
</protein>
<evidence type="ECO:0000256" key="1">
    <source>
        <dbReference type="SAM" id="SignalP"/>
    </source>
</evidence>
<dbReference type="InterPro" id="IPR001096">
    <property type="entry name" value="Peptidase_C13"/>
</dbReference>
<evidence type="ECO:0000313" key="2">
    <source>
        <dbReference type="EMBL" id="CDA70809.1"/>
    </source>
</evidence>
<reference evidence="2" key="1">
    <citation type="submission" date="2012-11" db="EMBL/GenBank/DDBJ databases">
        <title>Dependencies among metagenomic species, viruses, plasmids and units of genetic variation.</title>
        <authorList>
            <person name="Nielsen H.B."/>
            <person name="Almeida M."/>
            <person name="Juncker A.S."/>
            <person name="Rasmussen S."/>
            <person name="Li J."/>
            <person name="Sunagawa S."/>
            <person name="Plichta D."/>
            <person name="Gautier L."/>
            <person name="Le Chatelier E."/>
            <person name="Peletier E."/>
            <person name="Bonde I."/>
            <person name="Nielsen T."/>
            <person name="Manichanh C."/>
            <person name="Arumugam M."/>
            <person name="Batto J."/>
            <person name="Santos M.B.Q.D."/>
            <person name="Blom N."/>
            <person name="Borruel N."/>
            <person name="Burgdorf K.S."/>
            <person name="Boumezbeur F."/>
            <person name="Casellas F."/>
            <person name="Dore J."/>
            <person name="Guarner F."/>
            <person name="Hansen T."/>
            <person name="Hildebrand F."/>
            <person name="Kaas R.S."/>
            <person name="Kennedy S."/>
            <person name="Kristiansen K."/>
            <person name="Kultima J.R."/>
            <person name="Leonard P."/>
            <person name="Levenez F."/>
            <person name="Lund O."/>
            <person name="Moumen B."/>
            <person name="Le Paslier D."/>
            <person name="Pons N."/>
            <person name="Pedersen O."/>
            <person name="Prifti E."/>
            <person name="Qin J."/>
            <person name="Raes J."/>
            <person name="Tap J."/>
            <person name="Tims S."/>
            <person name="Ussery D.W."/>
            <person name="Yamada T."/>
            <person name="MetaHit consortium"/>
            <person name="Renault P."/>
            <person name="Sicheritz-Ponten T."/>
            <person name="Bork P."/>
            <person name="Wang J."/>
            <person name="Brunak S."/>
            <person name="Ehrlich S.D."/>
        </authorList>
    </citation>
    <scope>NUCLEOTIDE SEQUENCE [LARGE SCALE GENOMIC DNA]</scope>
</reference>
<evidence type="ECO:0000313" key="3">
    <source>
        <dbReference type="Proteomes" id="UP000018362"/>
    </source>
</evidence>
<dbReference type="PANTHER" id="PTHR48104">
    <property type="entry name" value="METACASPASE-4"/>
    <property type="match status" value="1"/>
</dbReference>
<dbReference type="GO" id="GO:0004197">
    <property type="term" value="F:cysteine-type endopeptidase activity"/>
    <property type="evidence" value="ECO:0007669"/>
    <property type="project" value="TreeGrafter"/>
</dbReference>
<feature type="chain" id="PRO_5004414392" description="Peptidase C13 family" evidence="1">
    <location>
        <begin position="21"/>
        <end position="525"/>
    </location>
</feature>
<dbReference type="AlphaFoldDB" id="R6CD04"/>